<dbReference type="InterPro" id="IPR001638">
    <property type="entry name" value="Solute-binding_3/MltF_N"/>
</dbReference>
<dbReference type="Proteomes" id="UP000315303">
    <property type="component" value="Unassembled WGS sequence"/>
</dbReference>
<dbReference type="OrthoDB" id="245568at2"/>
<comment type="similarity">
    <text evidence="1">Belongs to the bacterial solute-binding protein 3 family.</text>
</comment>
<evidence type="ECO:0000313" key="5">
    <source>
        <dbReference type="Proteomes" id="UP000315303"/>
    </source>
</evidence>
<dbReference type="EMBL" id="SAWY01000005">
    <property type="protein sequence ID" value="TPH18142.1"/>
    <property type="molecule type" value="Genomic_DNA"/>
</dbReference>
<dbReference type="AlphaFoldDB" id="A0A502L2K5"/>
<gene>
    <name evidence="4" type="ORF">EPA86_03250</name>
</gene>
<dbReference type="Pfam" id="PF00497">
    <property type="entry name" value="SBP_bac_3"/>
    <property type="match status" value="1"/>
</dbReference>
<organism evidence="4 5">
    <name type="scientific">Litorilituus lipolyticus</name>
    <dbReference type="NCBI Taxonomy" id="2491017"/>
    <lineage>
        <taxon>Bacteria</taxon>
        <taxon>Pseudomonadati</taxon>
        <taxon>Pseudomonadota</taxon>
        <taxon>Gammaproteobacteria</taxon>
        <taxon>Alteromonadales</taxon>
        <taxon>Colwelliaceae</taxon>
        <taxon>Litorilituus</taxon>
    </lineage>
</organism>
<dbReference type="SUPFAM" id="SSF53850">
    <property type="entry name" value="Periplasmic binding protein-like II"/>
    <property type="match status" value="1"/>
</dbReference>
<evidence type="ECO:0000313" key="4">
    <source>
        <dbReference type="EMBL" id="TPH18142.1"/>
    </source>
</evidence>
<dbReference type="Gene3D" id="3.40.190.10">
    <property type="entry name" value="Periplasmic binding protein-like II"/>
    <property type="match status" value="2"/>
</dbReference>
<evidence type="ECO:0000256" key="1">
    <source>
        <dbReference type="ARBA" id="ARBA00010333"/>
    </source>
</evidence>
<dbReference type="PANTHER" id="PTHR35936:SF25">
    <property type="entry name" value="ABC TRANSPORTER SUBSTRATE-BINDING PROTEIN"/>
    <property type="match status" value="1"/>
</dbReference>
<protein>
    <submittedName>
        <fullName evidence="4">Transporter substrate-binding domain-containing protein</fullName>
    </submittedName>
</protein>
<proteinExistence type="inferred from homology"/>
<reference evidence="4 5" key="1">
    <citation type="submission" date="2019-01" db="EMBL/GenBank/DDBJ databases">
        <title>Litorilituus lipolytica sp. nov., isolated from intertidal sand of the Yellow Sea in China.</title>
        <authorList>
            <person name="Liu A."/>
        </authorList>
    </citation>
    <scope>NUCLEOTIDE SEQUENCE [LARGE SCALE GENOMIC DNA]</scope>
    <source>
        <strain evidence="4 5">RZ04</strain>
    </source>
</reference>
<evidence type="ECO:0000259" key="3">
    <source>
        <dbReference type="SMART" id="SM00062"/>
    </source>
</evidence>
<feature type="domain" description="Solute-binding protein family 3/N-terminal" evidence="3">
    <location>
        <begin position="28"/>
        <end position="244"/>
    </location>
</feature>
<name>A0A502L2K5_9GAMM</name>
<keyword evidence="5" id="KW-1185">Reference proteome</keyword>
<dbReference type="PANTHER" id="PTHR35936">
    <property type="entry name" value="MEMBRANE-BOUND LYTIC MUREIN TRANSGLYCOSYLASE F"/>
    <property type="match status" value="1"/>
</dbReference>
<comment type="caution">
    <text evidence="4">The sequence shown here is derived from an EMBL/GenBank/DDBJ whole genome shotgun (WGS) entry which is preliminary data.</text>
</comment>
<dbReference type="SMART" id="SM00062">
    <property type="entry name" value="PBPb"/>
    <property type="match status" value="1"/>
</dbReference>
<accession>A0A502L2K5</accession>
<sequence>MMPIKQVILFTFLIFSMSHAFAKREQLSIVVGLDKPPYVIQKEQSGFEIELIRNIFKKINIDTAFVFTQYKHSTKMLDAKYIDAVMTTNNKVFTNEAQLSDSYISYQNVAISLKSKNLTIKRIEDLGNYSIAAFQNAEILLGEAYYKSSKRSPLYMSTANQSAQPQLLMKQRVDVIVLDVNIFNYMARELGINDLNSLFSYHYVFPKTNYHIAFKDLTIKYAFNQALANYKNSAEYEVLINKYNF</sequence>
<evidence type="ECO:0000256" key="2">
    <source>
        <dbReference type="ARBA" id="ARBA00022729"/>
    </source>
</evidence>
<dbReference type="RefSeq" id="WP_140601836.1">
    <property type="nucleotide sequence ID" value="NZ_SAWY01000005.1"/>
</dbReference>
<keyword evidence="2" id="KW-0732">Signal</keyword>